<dbReference type="PANTHER" id="PTHR43441:SF5">
    <property type="entry name" value="FAMILY ACETYLTRANSFERASE, PUTATIVE-RELATED"/>
    <property type="match status" value="1"/>
</dbReference>
<dbReference type="Pfam" id="PF13302">
    <property type="entry name" value="Acetyltransf_3"/>
    <property type="match status" value="1"/>
</dbReference>
<comment type="caution">
    <text evidence="2">The sequence shown here is derived from an EMBL/GenBank/DDBJ whole genome shotgun (WGS) entry which is preliminary data.</text>
</comment>
<sequence length="240" mass="26797">MPEPSIFYFPIDSPIANDRVKLVPFDLDLHGAAFIAQSADHPELWANMSFIPFTTVNELKESFTRPDTILSLSNPAHTTFAIIDKTRDRSPEDPEGELAGMVAYIYTSKVHLSSEIGAIVVLPQYQRSHVTSNTVGLMLQYAFTPAEDGGMGLQRIQWHCSTANAASAKVAERMGFEKVGMIPYHMKFPLGKRHGKLGNGKPLPPGSHPDDVWRDTCYYSLSWDVWEGEAREKVEKAMSR</sequence>
<dbReference type="InterPro" id="IPR051908">
    <property type="entry name" value="Ribosomal_N-acetyltransferase"/>
</dbReference>
<feature type="domain" description="N-acetyltransferase" evidence="1">
    <location>
        <begin position="54"/>
        <end position="204"/>
    </location>
</feature>
<dbReference type="PROSITE" id="PS51186">
    <property type="entry name" value="GNAT"/>
    <property type="match status" value="1"/>
</dbReference>
<accession>A0ABR4DX66</accession>
<dbReference type="SUPFAM" id="SSF55729">
    <property type="entry name" value="Acyl-CoA N-acyltransferases (Nat)"/>
    <property type="match status" value="1"/>
</dbReference>
<dbReference type="InterPro" id="IPR016181">
    <property type="entry name" value="Acyl_CoA_acyltransferase"/>
</dbReference>
<evidence type="ECO:0000313" key="3">
    <source>
        <dbReference type="Proteomes" id="UP001600888"/>
    </source>
</evidence>
<evidence type="ECO:0000313" key="2">
    <source>
        <dbReference type="EMBL" id="KAL2274427.1"/>
    </source>
</evidence>
<name>A0ABR4DX66_9PEZI</name>
<keyword evidence="3" id="KW-1185">Reference proteome</keyword>
<proteinExistence type="predicted"/>
<gene>
    <name evidence="2" type="ORF">FJTKL_03190</name>
</gene>
<organism evidence="2 3">
    <name type="scientific">Diaporthe vaccinii</name>
    <dbReference type="NCBI Taxonomy" id="105482"/>
    <lineage>
        <taxon>Eukaryota</taxon>
        <taxon>Fungi</taxon>
        <taxon>Dikarya</taxon>
        <taxon>Ascomycota</taxon>
        <taxon>Pezizomycotina</taxon>
        <taxon>Sordariomycetes</taxon>
        <taxon>Sordariomycetidae</taxon>
        <taxon>Diaporthales</taxon>
        <taxon>Diaporthaceae</taxon>
        <taxon>Diaporthe</taxon>
        <taxon>Diaporthe eres species complex</taxon>
    </lineage>
</organism>
<reference evidence="2 3" key="1">
    <citation type="submission" date="2024-03" db="EMBL/GenBank/DDBJ databases">
        <title>A high-quality draft genome sequence of Diaporthe vaccinii, a causative agent of upright dieback and viscid rot disease in cranberry plants.</title>
        <authorList>
            <person name="Sarrasin M."/>
            <person name="Lang B.F."/>
            <person name="Burger G."/>
        </authorList>
    </citation>
    <scope>NUCLEOTIDE SEQUENCE [LARGE SCALE GENOMIC DNA]</scope>
    <source>
        <strain evidence="2 3">IS7</strain>
    </source>
</reference>
<protein>
    <recommendedName>
        <fullName evidence="1">N-acetyltransferase domain-containing protein</fullName>
    </recommendedName>
</protein>
<evidence type="ECO:0000259" key="1">
    <source>
        <dbReference type="PROSITE" id="PS51186"/>
    </source>
</evidence>
<dbReference type="Gene3D" id="3.40.630.30">
    <property type="match status" value="1"/>
</dbReference>
<dbReference type="EMBL" id="JBAWTH010000156">
    <property type="protein sequence ID" value="KAL2274427.1"/>
    <property type="molecule type" value="Genomic_DNA"/>
</dbReference>
<dbReference type="PANTHER" id="PTHR43441">
    <property type="entry name" value="RIBOSOMAL-PROTEIN-SERINE ACETYLTRANSFERASE"/>
    <property type="match status" value="1"/>
</dbReference>
<dbReference type="Proteomes" id="UP001600888">
    <property type="component" value="Unassembled WGS sequence"/>
</dbReference>
<dbReference type="InterPro" id="IPR000182">
    <property type="entry name" value="GNAT_dom"/>
</dbReference>